<evidence type="ECO:0000313" key="1">
    <source>
        <dbReference type="EMBL" id="MCF0040846.1"/>
    </source>
</evidence>
<sequence>MKNVSFVEKFGFEPDESTDNELRVKTAPVLGCWLVQVKLLWGHLDIAKKRITTNTGVNRP</sequence>
<reference evidence="1" key="1">
    <citation type="submission" date="2021-12" db="EMBL/GenBank/DDBJ databases">
        <title>Novel species in genus Dyadobacter.</title>
        <authorList>
            <person name="Ma C."/>
        </authorList>
    </citation>
    <scope>NUCLEOTIDE SEQUENCE</scope>
    <source>
        <strain evidence="1">CY399</strain>
    </source>
</reference>
<dbReference type="RefSeq" id="WP_234613344.1">
    <property type="nucleotide sequence ID" value="NZ_CP098806.1"/>
</dbReference>
<evidence type="ECO:0000313" key="2">
    <source>
        <dbReference type="Proteomes" id="UP001139700"/>
    </source>
</evidence>
<dbReference type="Proteomes" id="UP001139700">
    <property type="component" value="Unassembled WGS sequence"/>
</dbReference>
<accession>A0A9X1P8T0</accession>
<comment type="caution">
    <text evidence="1">The sequence shown here is derived from an EMBL/GenBank/DDBJ whole genome shotgun (WGS) entry which is preliminary data.</text>
</comment>
<keyword evidence="2" id="KW-1185">Reference proteome</keyword>
<proteinExistence type="predicted"/>
<name>A0A9X1P8T0_9BACT</name>
<protein>
    <submittedName>
        <fullName evidence="1">Uncharacterized protein</fullName>
    </submittedName>
</protein>
<gene>
    <name evidence="1" type="ORF">LXM24_12175</name>
</gene>
<dbReference type="EMBL" id="JAJTTA010000002">
    <property type="protein sequence ID" value="MCF0040846.1"/>
    <property type="molecule type" value="Genomic_DNA"/>
</dbReference>
<organism evidence="1 2">
    <name type="scientific">Dyadobacter fanqingshengii</name>
    <dbReference type="NCBI Taxonomy" id="2906443"/>
    <lineage>
        <taxon>Bacteria</taxon>
        <taxon>Pseudomonadati</taxon>
        <taxon>Bacteroidota</taxon>
        <taxon>Cytophagia</taxon>
        <taxon>Cytophagales</taxon>
        <taxon>Spirosomataceae</taxon>
        <taxon>Dyadobacter</taxon>
    </lineage>
</organism>
<dbReference type="AlphaFoldDB" id="A0A9X1P8T0"/>